<dbReference type="Proteomes" id="UP000028840">
    <property type="component" value="Unassembled WGS sequence"/>
</dbReference>
<reference evidence="2 3" key="2">
    <citation type="journal article" date="2015" name="Eukaryot. Cell">
        <title>Genetic mapping reveals that sinefungin resistance in Toxoplasma gondii is controlled by a putative amino acid transporter locus that can be used as a negative selectable marker.</title>
        <authorList>
            <person name="Behnke M.S."/>
            <person name="Khan A."/>
            <person name="Sibley L.D."/>
        </authorList>
    </citation>
    <scope>NUCLEOTIDE SEQUENCE [LARGE SCALE GENOMIC DNA]</scope>
    <source>
        <strain evidence="2 3">VAND</strain>
    </source>
</reference>
<reference evidence="2 3" key="1">
    <citation type="submission" date="2014-08" db="EMBL/GenBank/DDBJ databases">
        <authorList>
            <person name="Sibley D."/>
            <person name="Venepally P."/>
            <person name="Karamycheva S."/>
            <person name="Hadjithomas M."/>
            <person name="Khan A."/>
            <person name="Brunk B."/>
            <person name="Roos D."/>
            <person name="Caler E."/>
            <person name="Lorenzi H."/>
        </authorList>
    </citation>
    <scope>NUCLEOTIDE SEQUENCE [LARGE SCALE GENOMIC DNA]</scope>
    <source>
        <strain evidence="2 3">VAND</strain>
    </source>
</reference>
<dbReference type="AlphaFoldDB" id="A0A086QLM7"/>
<accession>A0A086QLM7</accession>
<proteinExistence type="predicted"/>
<feature type="region of interest" description="Disordered" evidence="1">
    <location>
        <begin position="37"/>
        <end position="73"/>
    </location>
</feature>
<dbReference type="VEuPathDB" id="ToxoDB:TGVAND_224205A"/>
<dbReference type="EMBL" id="AEYJ02000022">
    <property type="protein sequence ID" value="KFH13509.1"/>
    <property type="molecule type" value="Genomic_DNA"/>
</dbReference>
<protein>
    <submittedName>
        <fullName evidence="2">Putative ER lumen protein retaining receptor</fullName>
    </submittedName>
</protein>
<evidence type="ECO:0000256" key="1">
    <source>
        <dbReference type="SAM" id="MobiDB-lite"/>
    </source>
</evidence>
<sequence length="136" mass="13774">MQANAYGYSAPPGGMYTGASSGMLGYRGNYAEQVNSGFQQTPPSAYPDQAHGHAGSGVTAAYGRTSGSPPGFSGGPSVQGLAFDICFSSLGVSSLCRSLGVFSSCRSPLFPGVCTVSLSVDAVCERGWTSVCACAY</sequence>
<evidence type="ECO:0000313" key="2">
    <source>
        <dbReference type="EMBL" id="KFH13509.1"/>
    </source>
</evidence>
<name>A0A086QLM7_TOXGO</name>
<keyword evidence="2" id="KW-0675">Receptor</keyword>
<comment type="caution">
    <text evidence="2">The sequence shown here is derived from an EMBL/GenBank/DDBJ whole genome shotgun (WGS) entry which is preliminary data.</text>
</comment>
<gene>
    <name evidence="2" type="ORF">TGVAND_224205A</name>
</gene>
<organism evidence="2 3">
    <name type="scientific">Toxoplasma gondii VAND</name>
    <dbReference type="NCBI Taxonomy" id="933077"/>
    <lineage>
        <taxon>Eukaryota</taxon>
        <taxon>Sar</taxon>
        <taxon>Alveolata</taxon>
        <taxon>Apicomplexa</taxon>
        <taxon>Conoidasida</taxon>
        <taxon>Coccidia</taxon>
        <taxon>Eucoccidiorida</taxon>
        <taxon>Eimeriorina</taxon>
        <taxon>Sarcocystidae</taxon>
        <taxon>Toxoplasma</taxon>
    </lineage>
</organism>
<evidence type="ECO:0000313" key="3">
    <source>
        <dbReference type="Proteomes" id="UP000028840"/>
    </source>
</evidence>